<evidence type="ECO:0000313" key="1">
    <source>
        <dbReference type="EMBL" id="REL34698.1"/>
    </source>
</evidence>
<comment type="caution">
    <text evidence="1">The sequence shown here is derived from an EMBL/GenBank/DDBJ whole genome shotgun (WGS) entry which is preliminary data.</text>
</comment>
<protein>
    <recommendedName>
        <fullName evidence="3">DUF91 domain-containing protein</fullName>
    </recommendedName>
</protein>
<dbReference type="RefSeq" id="WP_115999374.1">
    <property type="nucleotide sequence ID" value="NZ_QUOV01000001.1"/>
</dbReference>
<proteinExistence type="predicted"/>
<dbReference type="OrthoDB" id="570199at2"/>
<dbReference type="InterPro" id="IPR011856">
    <property type="entry name" value="tRNA_endonuc-like_dom_sf"/>
</dbReference>
<dbReference type="GO" id="GO:0003676">
    <property type="term" value="F:nucleic acid binding"/>
    <property type="evidence" value="ECO:0007669"/>
    <property type="project" value="InterPro"/>
</dbReference>
<organism evidence="1 2">
    <name type="scientific">Thalassotalea euphylliae</name>
    <dbReference type="NCBI Taxonomy" id="1655234"/>
    <lineage>
        <taxon>Bacteria</taxon>
        <taxon>Pseudomonadati</taxon>
        <taxon>Pseudomonadota</taxon>
        <taxon>Gammaproteobacteria</taxon>
        <taxon>Alteromonadales</taxon>
        <taxon>Colwelliaceae</taxon>
        <taxon>Thalassotalea</taxon>
    </lineage>
</organism>
<accession>A0A3E0UCH5</accession>
<name>A0A3E0UCH5_9GAMM</name>
<dbReference type="Gene3D" id="3.40.1350.10">
    <property type="match status" value="1"/>
</dbReference>
<reference evidence="1 2" key="1">
    <citation type="submission" date="2018-08" db="EMBL/GenBank/DDBJ databases">
        <title>Thalassotalea euphylliae genome.</title>
        <authorList>
            <person name="Summers S."/>
            <person name="Rice S.A."/>
            <person name="Freckelton M.L."/>
            <person name="Nedved B.T."/>
            <person name="Hadfield M.G."/>
        </authorList>
    </citation>
    <scope>NUCLEOTIDE SEQUENCE [LARGE SCALE GENOMIC DNA]</scope>
    <source>
        <strain evidence="1 2">H2</strain>
    </source>
</reference>
<gene>
    <name evidence="1" type="ORF">DXX92_04625</name>
</gene>
<sequence length="301" mass="33869">MTKILRHFTANDEQLEPFNFKRELSMESYLVENEGVLGLDNDVFASDRIAIIEEELTLKQGRASKDTDGRIDILATYSDEYIAVIELKLGQLEDIHLVQLEDYLKQKHQIIEEYPDIISQEASTTPSWIGVLVGSSISPELAAKITNGYLTSDGIPIAALTLQRFRSSRGNVYVTTDTYFKNNSNSKDTTKYLFDGEEYGKGRLVLAVIQRHIELNSEISYAELAKQFPKRCQGSKGVFTSATEANEIYTSTGRKRHFIAPEELIELSDSTIAVCTQWGVKNIDKFISRAVELGHKIMVAN</sequence>
<evidence type="ECO:0008006" key="3">
    <source>
        <dbReference type="Google" id="ProtNLM"/>
    </source>
</evidence>
<evidence type="ECO:0000313" key="2">
    <source>
        <dbReference type="Proteomes" id="UP000256999"/>
    </source>
</evidence>
<dbReference type="Proteomes" id="UP000256999">
    <property type="component" value="Unassembled WGS sequence"/>
</dbReference>
<dbReference type="EMBL" id="QUOV01000001">
    <property type="protein sequence ID" value="REL34698.1"/>
    <property type="molecule type" value="Genomic_DNA"/>
</dbReference>
<dbReference type="AlphaFoldDB" id="A0A3E0UCH5"/>